<keyword evidence="1" id="KW-0175">Coiled coil</keyword>
<dbReference type="PATRIC" id="fig|271.14.peg.792"/>
<evidence type="ECO:0000313" key="3">
    <source>
        <dbReference type="Proteomes" id="UP000037685"/>
    </source>
</evidence>
<evidence type="ECO:0000256" key="1">
    <source>
        <dbReference type="SAM" id="Coils"/>
    </source>
</evidence>
<gene>
    <name evidence="2" type="ORF">BVI061214_00711</name>
</gene>
<accession>A0A0N0BLG5</accession>
<evidence type="ECO:0000313" key="2">
    <source>
        <dbReference type="EMBL" id="KOX89543.1"/>
    </source>
</evidence>
<dbReference type="AlphaFoldDB" id="A0A0N0BLG5"/>
<protein>
    <submittedName>
        <fullName evidence="2">Uncharacterized protein</fullName>
    </submittedName>
</protein>
<organism evidence="2 3">
    <name type="scientific">Thermus aquaticus</name>
    <dbReference type="NCBI Taxonomy" id="271"/>
    <lineage>
        <taxon>Bacteria</taxon>
        <taxon>Thermotogati</taxon>
        <taxon>Deinococcota</taxon>
        <taxon>Deinococci</taxon>
        <taxon>Thermales</taxon>
        <taxon>Thermaceae</taxon>
        <taxon>Thermus</taxon>
    </lineage>
</organism>
<dbReference type="Proteomes" id="UP000037685">
    <property type="component" value="Unassembled WGS sequence"/>
</dbReference>
<name>A0A0N0BLG5_THEAQ</name>
<dbReference type="EMBL" id="LHCI01000106">
    <property type="protein sequence ID" value="KOX89543.1"/>
    <property type="molecule type" value="Genomic_DNA"/>
</dbReference>
<sequence>MPQVLEILLLALLLLALAYLLRPQEGWAWARRHLKGLVDFREVEAAFKALEGRERELSQALAAPHLLPKTREELEMALEEVREERRRLVALLESLAAERALAKGDLEAARRLEAHLADLREVLASLREGRR</sequence>
<comment type="caution">
    <text evidence="2">The sequence shown here is derived from an EMBL/GenBank/DDBJ whole genome shotgun (WGS) entry which is preliminary data.</text>
</comment>
<feature type="coiled-coil region" evidence="1">
    <location>
        <begin position="67"/>
        <end position="129"/>
    </location>
</feature>
<dbReference type="RefSeq" id="WP_053767362.1">
    <property type="nucleotide sequence ID" value="NZ_LHCI01000106.1"/>
</dbReference>
<proteinExistence type="predicted"/>
<reference evidence="2 3" key="1">
    <citation type="submission" date="2015-07" db="EMBL/GenBank/DDBJ databases">
        <authorList>
            <person name="Noorani M."/>
        </authorList>
    </citation>
    <scope>NUCLEOTIDE SEQUENCE [LARGE SCALE GENOMIC DNA]</scope>
    <source>
        <strain evidence="3">ATCC 25104 / DSM 625 / JCM 10724 / NBRC 103206 / NCIMB 11243 / YT-1</strain>
    </source>
</reference>